<dbReference type="SUPFAM" id="SSF53448">
    <property type="entry name" value="Nucleotide-diphospho-sugar transferases"/>
    <property type="match status" value="1"/>
</dbReference>
<evidence type="ECO:0000313" key="1">
    <source>
        <dbReference type="EMBL" id="NNH75342.1"/>
    </source>
</evidence>
<name>A0A849C9W1_9NOCA</name>
<dbReference type="InterPro" id="IPR018641">
    <property type="entry name" value="Trfase_1_rSAM/seldom-assoc"/>
</dbReference>
<reference evidence="1 2" key="1">
    <citation type="submission" date="2020-05" db="EMBL/GenBank/DDBJ databases">
        <title>MicrobeNet Type strains.</title>
        <authorList>
            <person name="Nicholson A.C."/>
        </authorList>
    </citation>
    <scope>NUCLEOTIDE SEQUENCE [LARGE SCALE GENOMIC DNA]</scope>
    <source>
        <strain evidence="1 2">JCM 3224</strain>
    </source>
</reference>
<dbReference type="Gene3D" id="3.90.550.10">
    <property type="entry name" value="Spore Coat Polysaccharide Biosynthesis Protein SpsA, Chain A"/>
    <property type="match status" value="1"/>
</dbReference>
<dbReference type="Proteomes" id="UP000586827">
    <property type="component" value="Unassembled WGS sequence"/>
</dbReference>
<gene>
    <name evidence="1" type="ORF">HLB23_36765</name>
</gene>
<dbReference type="AlphaFoldDB" id="A0A849C9W1"/>
<keyword evidence="2" id="KW-1185">Reference proteome</keyword>
<proteinExistence type="predicted"/>
<dbReference type="InterPro" id="IPR029044">
    <property type="entry name" value="Nucleotide-diphossugar_trans"/>
</dbReference>
<dbReference type="PANTHER" id="PTHR36529">
    <property type="entry name" value="SLL1095 PROTEIN"/>
    <property type="match status" value="1"/>
</dbReference>
<accession>A0A849C9W1</accession>
<dbReference type="Pfam" id="PF09837">
    <property type="entry name" value="DUF2064"/>
    <property type="match status" value="1"/>
</dbReference>
<sequence length="297" mass="30591">MGHTASAFDGAVSATGTTCLVRAADRSADFPANGSHDVGAAADSAVGGSRDVGPAADPVAYSAQRRTATASEPLPATLLVVAKAPIAGFAKTRLTPPLSPREGAQLAAAALLDTLDAMRAADVRHRVVAWTGELADAEESDEIAVALRDFTVIPQRGTGFAQRLAAAHADAACFGLPIVQIGMDTPQVGADRLTAAAARLTGPHDAVLGPAADGGWWALGWTDSRAAPLLGEVPMSTPRTGELTREMLDRCGYDVHRLPVLTDVDTYDDALAVAGRSSGRFAAALRRVSAIHSEARL</sequence>
<dbReference type="PANTHER" id="PTHR36529:SF1">
    <property type="entry name" value="GLYCOSYLTRANSFERASE"/>
    <property type="match status" value="1"/>
</dbReference>
<dbReference type="EMBL" id="JABELX010000020">
    <property type="protein sequence ID" value="NNH75342.1"/>
    <property type="molecule type" value="Genomic_DNA"/>
</dbReference>
<comment type="caution">
    <text evidence="1">The sequence shown here is derived from an EMBL/GenBank/DDBJ whole genome shotgun (WGS) entry which is preliminary data.</text>
</comment>
<organism evidence="1 2">
    <name type="scientific">Nocardia uniformis</name>
    <dbReference type="NCBI Taxonomy" id="53432"/>
    <lineage>
        <taxon>Bacteria</taxon>
        <taxon>Bacillati</taxon>
        <taxon>Actinomycetota</taxon>
        <taxon>Actinomycetes</taxon>
        <taxon>Mycobacteriales</taxon>
        <taxon>Nocardiaceae</taxon>
        <taxon>Nocardia</taxon>
    </lineage>
</organism>
<evidence type="ECO:0000313" key="2">
    <source>
        <dbReference type="Proteomes" id="UP000586827"/>
    </source>
</evidence>
<protein>
    <submittedName>
        <fullName evidence="1">DUF2064 domain-containing protein</fullName>
    </submittedName>
</protein>